<dbReference type="EMBL" id="HBUF01347727">
    <property type="protein sequence ID" value="CAG6711049.1"/>
    <property type="molecule type" value="Transcribed_RNA"/>
</dbReference>
<feature type="compositionally biased region" description="Polar residues" evidence="1">
    <location>
        <begin position="245"/>
        <end position="259"/>
    </location>
</feature>
<feature type="region of interest" description="Disordered" evidence="1">
    <location>
        <begin position="28"/>
        <end position="52"/>
    </location>
</feature>
<feature type="region of interest" description="Disordered" evidence="1">
    <location>
        <begin position="169"/>
        <end position="259"/>
    </location>
</feature>
<organism evidence="2">
    <name type="scientific">Cacopsylla melanoneura</name>
    <dbReference type="NCBI Taxonomy" id="428564"/>
    <lineage>
        <taxon>Eukaryota</taxon>
        <taxon>Metazoa</taxon>
        <taxon>Ecdysozoa</taxon>
        <taxon>Arthropoda</taxon>
        <taxon>Hexapoda</taxon>
        <taxon>Insecta</taxon>
        <taxon>Pterygota</taxon>
        <taxon>Neoptera</taxon>
        <taxon>Paraneoptera</taxon>
        <taxon>Hemiptera</taxon>
        <taxon>Sternorrhyncha</taxon>
        <taxon>Psylloidea</taxon>
        <taxon>Psyllidae</taxon>
        <taxon>Psyllinae</taxon>
        <taxon>Cacopsylla</taxon>
    </lineage>
</organism>
<evidence type="ECO:0000256" key="1">
    <source>
        <dbReference type="SAM" id="MobiDB-lite"/>
    </source>
</evidence>
<name>A0A8D8XXN9_9HEMI</name>
<reference evidence="2" key="1">
    <citation type="submission" date="2021-05" db="EMBL/GenBank/DDBJ databases">
        <authorList>
            <person name="Alioto T."/>
            <person name="Alioto T."/>
            <person name="Gomez Garrido J."/>
        </authorList>
    </citation>
    <scope>NUCLEOTIDE SEQUENCE</scope>
</reference>
<evidence type="ECO:0000313" key="2">
    <source>
        <dbReference type="EMBL" id="CAG6711049.1"/>
    </source>
</evidence>
<dbReference type="AlphaFoldDB" id="A0A8D8XXN9"/>
<proteinExistence type="predicted"/>
<feature type="compositionally biased region" description="Polar residues" evidence="1">
    <location>
        <begin position="35"/>
        <end position="48"/>
    </location>
</feature>
<accession>A0A8D8XXN9</accession>
<sequence>MRGPPPVSDDESLSDNYLSSDEWVAPPLFPEDNTVESNNSPFEFTPFTQEREPDILKPSPDMEAAYLKAPKELQAGGAYACLQVNPEINLRPSPKSELLANMEGTFGVIVHGLLLQRKAFENAVDEVIKKHPLAASDIHQALTSSSSFRKSSDNLLQYACETRKDVILSRRKQHGSTTRVHPNYLKEIPPGGGEPKLLSEAMRHHASKNRPQLPYDRPTSKKFSRSVKQKSSSAKRGVMSGRVFKNTSNVSKSTARPRV</sequence>
<protein>
    <submittedName>
        <fullName evidence="2">Uncharacterized protein</fullName>
    </submittedName>
</protein>
<dbReference type="EMBL" id="HBUF01624752">
    <property type="protein sequence ID" value="CAG6781832.1"/>
    <property type="molecule type" value="Transcribed_RNA"/>
</dbReference>